<dbReference type="PANTHER" id="PTHR43048">
    <property type="entry name" value="METHYLMALONYL-COA EPIMERASE"/>
    <property type="match status" value="1"/>
</dbReference>
<dbReference type="InterPro" id="IPR051785">
    <property type="entry name" value="MMCE/EMCE_epimerase"/>
</dbReference>
<dbReference type="EMBL" id="BMXF01000004">
    <property type="protein sequence ID" value="GHB80364.1"/>
    <property type="molecule type" value="Genomic_DNA"/>
</dbReference>
<dbReference type="AlphaFoldDB" id="A0A8J3GB87"/>
<dbReference type="InterPro" id="IPR037523">
    <property type="entry name" value="VOC_core"/>
</dbReference>
<feature type="domain" description="VOC" evidence="2">
    <location>
        <begin position="168"/>
        <end position="311"/>
    </location>
</feature>
<dbReference type="GO" id="GO:0004493">
    <property type="term" value="F:methylmalonyl-CoA epimerase activity"/>
    <property type="evidence" value="ECO:0007669"/>
    <property type="project" value="TreeGrafter"/>
</dbReference>
<dbReference type="Proteomes" id="UP000598271">
    <property type="component" value="Unassembled WGS sequence"/>
</dbReference>
<evidence type="ECO:0000313" key="4">
    <source>
        <dbReference type="Proteomes" id="UP000598271"/>
    </source>
</evidence>
<dbReference type="GO" id="GO:0046872">
    <property type="term" value="F:metal ion binding"/>
    <property type="evidence" value="ECO:0007669"/>
    <property type="project" value="UniProtKB-KW"/>
</dbReference>
<name>A0A8J3GB87_9BACT</name>
<dbReference type="PANTHER" id="PTHR43048:SF3">
    <property type="entry name" value="METHYLMALONYL-COA EPIMERASE, MITOCHONDRIAL"/>
    <property type="match status" value="1"/>
</dbReference>
<keyword evidence="4" id="KW-1185">Reference proteome</keyword>
<proteinExistence type="predicted"/>
<keyword evidence="1" id="KW-0479">Metal-binding</keyword>
<accession>A0A8J3GB87</accession>
<feature type="domain" description="VOC" evidence="2">
    <location>
        <begin position="1"/>
        <end position="149"/>
    </location>
</feature>
<dbReference type="InterPro" id="IPR029068">
    <property type="entry name" value="Glyas_Bleomycin-R_OHBP_Dase"/>
</dbReference>
<dbReference type="Gene3D" id="3.10.180.10">
    <property type="entry name" value="2,3-Dihydroxybiphenyl 1,2-Dioxygenase, domain 1"/>
    <property type="match status" value="2"/>
</dbReference>
<gene>
    <name evidence="3" type="ORF">GCM10007390_38270</name>
</gene>
<dbReference type="SUPFAM" id="SSF54593">
    <property type="entry name" value="Glyoxalase/Bleomycin resistance protein/Dihydroxybiphenyl dioxygenase"/>
    <property type="match status" value="2"/>
</dbReference>
<evidence type="ECO:0000256" key="1">
    <source>
        <dbReference type="ARBA" id="ARBA00022723"/>
    </source>
</evidence>
<evidence type="ECO:0000259" key="2">
    <source>
        <dbReference type="PROSITE" id="PS51819"/>
    </source>
</evidence>
<organism evidence="3 4">
    <name type="scientific">Persicitalea jodogahamensis</name>
    <dbReference type="NCBI Taxonomy" id="402147"/>
    <lineage>
        <taxon>Bacteria</taxon>
        <taxon>Pseudomonadati</taxon>
        <taxon>Bacteroidota</taxon>
        <taxon>Cytophagia</taxon>
        <taxon>Cytophagales</taxon>
        <taxon>Spirosomataceae</taxon>
        <taxon>Persicitalea</taxon>
    </lineage>
</organism>
<comment type="caution">
    <text evidence="3">The sequence shown here is derived from an EMBL/GenBank/DDBJ whole genome shotgun (WGS) entry which is preliminary data.</text>
</comment>
<dbReference type="InterPro" id="IPR004360">
    <property type="entry name" value="Glyas_Fos-R_dOase_dom"/>
</dbReference>
<sequence>MISRVAITVKDLARSVEFYSKVLNFTHVGSYAIKSPAANRLFGMVNEGQKLSVEFAVMSLGDEIIELMEFQASATTGEIPSDSASNDLWFQHLAIVVADMETAWEHLKMFDIENISPTPQTLPSYLDAAGISAYYFKDPDGHVLELIHFPTGKGASKWHGAKEGLFLGIDHTAIVVRNTADGVPFYQNLGFAAESQTENYGPQQEMLNQVKGARQLITRLASGQGMGVEFLDFINPDTGRPFPKSTHPHDLIHWHTVIEVDELRAIVERIGEKGYEVVSTEIAAFSDWKGDRYRGFIARDMDGHAAMICEKLTPGF</sequence>
<protein>
    <recommendedName>
        <fullName evidence="2">VOC domain-containing protein</fullName>
    </recommendedName>
</protein>
<dbReference type="RefSeq" id="WP_189566219.1">
    <property type="nucleotide sequence ID" value="NZ_BMXF01000004.1"/>
</dbReference>
<reference evidence="3 4" key="1">
    <citation type="journal article" date="2014" name="Int. J. Syst. Evol. Microbiol.">
        <title>Complete genome sequence of Corynebacterium casei LMG S-19264T (=DSM 44701T), isolated from a smear-ripened cheese.</title>
        <authorList>
            <consortium name="US DOE Joint Genome Institute (JGI-PGF)"/>
            <person name="Walter F."/>
            <person name="Albersmeier A."/>
            <person name="Kalinowski J."/>
            <person name="Ruckert C."/>
        </authorList>
    </citation>
    <scope>NUCLEOTIDE SEQUENCE [LARGE SCALE GENOMIC DNA]</scope>
    <source>
        <strain evidence="3 4">KCTC 12866</strain>
    </source>
</reference>
<dbReference type="PROSITE" id="PS51819">
    <property type="entry name" value="VOC"/>
    <property type="match status" value="2"/>
</dbReference>
<dbReference type="Pfam" id="PF00903">
    <property type="entry name" value="Glyoxalase"/>
    <property type="match status" value="2"/>
</dbReference>
<dbReference type="GO" id="GO:0046491">
    <property type="term" value="P:L-methylmalonyl-CoA metabolic process"/>
    <property type="evidence" value="ECO:0007669"/>
    <property type="project" value="TreeGrafter"/>
</dbReference>
<evidence type="ECO:0000313" key="3">
    <source>
        <dbReference type="EMBL" id="GHB80364.1"/>
    </source>
</evidence>